<feature type="transmembrane region" description="Helical" evidence="19">
    <location>
        <begin position="310"/>
        <end position="329"/>
    </location>
</feature>
<evidence type="ECO:0000256" key="14">
    <source>
        <dbReference type="ARBA" id="ARBA00023136"/>
    </source>
</evidence>
<dbReference type="Pfam" id="PF03557">
    <property type="entry name" value="Bunya_G1"/>
    <property type="match status" value="1"/>
</dbReference>
<keyword evidence="6" id="KW-0945">Host-virus interaction</keyword>
<evidence type="ECO:0000256" key="10">
    <source>
        <dbReference type="ARBA" id="ARBA00022812"/>
    </source>
</evidence>
<evidence type="ECO:0000256" key="2">
    <source>
        <dbReference type="ARBA" id="ARBA00004252"/>
    </source>
</evidence>
<dbReference type="InterPro" id="IPR026400">
    <property type="entry name" value="Bunya_nonstruc_pro_NSm"/>
</dbReference>
<accession>A0A3G1HFS5</accession>
<protein>
    <recommendedName>
        <fullName evidence="5">Envelopment polyprotein</fullName>
    </recommendedName>
    <alternativeName>
        <fullName evidence="18">M polyprotein</fullName>
    </alternativeName>
</protein>
<keyword evidence="16" id="KW-1038">Host endoplasmic reticulum</keyword>
<feature type="transmembrane region" description="Helical" evidence="19">
    <location>
        <begin position="454"/>
        <end position="473"/>
    </location>
</feature>
<dbReference type="GO" id="GO:0019062">
    <property type="term" value="P:virion attachment to host cell"/>
    <property type="evidence" value="ECO:0007669"/>
    <property type="project" value="UniProtKB-KW"/>
</dbReference>
<feature type="transmembrane region" description="Helical" evidence="19">
    <location>
        <begin position="206"/>
        <end position="223"/>
    </location>
</feature>
<evidence type="ECO:0000256" key="7">
    <source>
        <dbReference type="ARBA" id="ARBA00022692"/>
    </source>
</evidence>
<evidence type="ECO:0000256" key="13">
    <source>
        <dbReference type="ARBA" id="ARBA00022989"/>
    </source>
</evidence>
<feature type="transmembrane region" description="Helical" evidence="19">
    <location>
        <begin position="1373"/>
        <end position="1395"/>
    </location>
</feature>
<evidence type="ECO:0000256" key="9">
    <source>
        <dbReference type="ARBA" id="ARBA00022804"/>
    </source>
</evidence>
<dbReference type="GO" id="GO:0044167">
    <property type="term" value="C:host cell endoplasmic reticulum membrane"/>
    <property type="evidence" value="ECO:0007669"/>
    <property type="project" value="UniProtKB-SubCell"/>
</dbReference>
<feature type="transmembrane region" description="Helical" evidence="19">
    <location>
        <begin position="230"/>
        <end position="247"/>
    </location>
</feature>
<keyword evidence="9" id="KW-1161">Viral attachment to host cell</keyword>
<keyword evidence="8" id="KW-0732">Signal</keyword>
<evidence type="ECO:0000256" key="6">
    <source>
        <dbReference type="ARBA" id="ARBA00022581"/>
    </source>
</evidence>
<feature type="transmembrane region" description="Helical" evidence="19">
    <location>
        <begin position="358"/>
        <end position="385"/>
    </location>
</feature>
<name>A0A3G1HFS5_9VIRU</name>
<keyword evidence="13 19" id="KW-1133">Transmembrane helix</keyword>
<keyword evidence="14 19" id="KW-0472">Membrane</keyword>
<evidence type="ECO:0000256" key="17">
    <source>
        <dbReference type="ARBA" id="ARBA00023296"/>
    </source>
</evidence>
<evidence type="ECO:0000256" key="5">
    <source>
        <dbReference type="ARBA" id="ARBA00015294"/>
    </source>
</evidence>
<sequence>MEKLMSLFALFTLVNATPILQRCFSGGQLITEKTSPTAISEFCLKDDVSIIKSVVEYDKVNNSIVGTSKVYRQWVVSDWKLCHPVKTEGGSINVIEVDKELTIKSNAYVCTTDCTISIDKENAQVIFQTSRLNHFEVSGTTQSTGWFKTKASVSLDQTCEHIRVSCGKKSLQFHACFRQHMSCVRFLHRSMLPGQMAVSICQNIELIIILTLTLLIFIVLNIIAKTYICYLMLPLYIPFAYFYGWLYNKSCKICNNCGLAYHPFTNCGSICVCGTVFQTSDRMRMHREGGMCKGYKSLIMARILCKAKTSSLVISIISALLILSFVTPIEGLENDQLYKLSDLPQAYTDEISKLEFKIYRLFIISVINMIITGVLLVIAILSHFITNRITKSKVFLCKECDMYHTLNKIRYNGDFCNKCGTCTCGIEEDPNYTTIHKVTDRCLSDIKRKIQKKMMVFLILIVLIENTLCVASTDEHCFKEKTFTVDCIGPLINKNQCAKKTISEIGKELISSNHLASSELEKLDLIPTGSIQAWEMIDNQINYEQMFLLEYAFLMRECSYFKEFEHNSGPNQITWRMIAKTEHFDICAIRSNQMFCRCMSDSSHCKNSNWDFADEMNSTYSGKSTFYEHDVKLFTRIFKAAFHGTTSHTYELFLEKHNSTGLCDLFKKLASRFPYNNLMVGFLKFGEKLMSMSFLKDLPKANKGRTTTPRTENNYVDLSNAKVGEPTPQCVDLKLLNCISPRFQIPAGSIVKCGTGEIKLYDFHTPVYKYTSEQTTWCKFDKHCLHNWDTISQERLAAVKKLKCWYTNPSENQDIYSTSRKSCKLQNKGTCVINGNSYNVLQCDDNQVFYTDHKSSADAQGDIGEYCISANCGTVRYPLNVEASALCTWEYNTVKPMYLQRTNLRTLEEYKRTLQDKLSHNLEVFHFEPTKNYPHILPTYKYITANGVENADGIEGAYITTELPAISGTSVGLNIISKDNINLMDIIIYIKSSTIKSTYSHIYDTGPTININVKHDELCTGSCPKDIPHQAQWLTFSQERTSKWGCEEFGCLAIGEGCVFGSCQDVIKKEMRVYKKSTEELNEVYVCILFAEKDYCINLNALEPQITPNIELQLETLDTKMLPSIIGLSNHKIYSGQINDLGSFSQLCGNVQQVNKTIYGAGQPKFDYLCHSAKRKDIIVRKCFNNNYGSCKLLPEEKDLILEDNYNTINVINNKHNLGILKIKVNLGDIRYKLFSKKPEFEAEAHCVGCVGCFSNYDCEIKIESTIDVNCPITGDCDFSHNFILINPAVNKYIVKMICKIKPQQNSELTLCKKKIPVIIDTVEKHDKIEINVGDQTSYIREKDAKCGTWLCRVMDEGIGVIFEPLKALFGGYLHIGFIIIIIICVLFLGIYIFLPMIMKIRDILKENEIAYQREMKLK</sequence>
<evidence type="ECO:0000256" key="16">
    <source>
        <dbReference type="ARBA" id="ARBA00023184"/>
    </source>
</evidence>
<evidence type="ECO:0000256" key="4">
    <source>
        <dbReference type="ARBA" id="ARBA00004563"/>
    </source>
</evidence>
<dbReference type="GO" id="GO:0046718">
    <property type="term" value="P:symbiont entry into host cell"/>
    <property type="evidence" value="ECO:0007669"/>
    <property type="project" value="UniProtKB-KW"/>
</dbReference>
<dbReference type="InterPro" id="IPR014413">
    <property type="entry name" value="M_poly_OrthobunV"/>
</dbReference>
<feature type="domain" description="Bunyavirus glycoprotein G1" evidence="20">
    <location>
        <begin position="511"/>
        <end position="1358"/>
    </location>
</feature>
<feature type="domain" description="Bunyavirus glycoprotein G2" evidence="21">
    <location>
        <begin position="22"/>
        <end position="302"/>
    </location>
</feature>
<dbReference type="GO" id="GO:0044003">
    <property type="term" value="P:symbiont-mediated perturbation of host process"/>
    <property type="evidence" value="ECO:0007669"/>
    <property type="project" value="InterPro"/>
</dbReference>
<keyword evidence="17" id="KW-1160">Virus entry into host cell</keyword>
<dbReference type="GO" id="GO:0044178">
    <property type="term" value="C:host cell Golgi membrane"/>
    <property type="evidence" value="ECO:0007669"/>
    <property type="project" value="UniProtKB-SubCell"/>
</dbReference>
<keyword evidence="7 19" id="KW-0812">Transmembrane</keyword>
<keyword evidence="12" id="KW-1043">Host membrane</keyword>
<evidence type="ECO:0000256" key="15">
    <source>
        <dbReference type="ARBA" id="ARBA00023180"/>
    </source>
</evidence>
<keyword evidence="10" id="KW-1040">Host Golgi apparatus</keyword>
<evidence type="ECO:0000256" key="18">
    <source>
        <dbReference type="ARBA" id="ARBA00031199"/>
    </source>
</evidence>
<organism evidence="22">
    <name type="scientific">Tucunduba virus</name>
    <dbReference type="NCBI Taxonomy" id="1138489"/>
    <lineage>
        <taxon>Viruses</taxon>
        <taxon>Riboviria</taxon>
        <taxon>Orthornavirae</taxon>
        <taxon>Negarnaviricota</taxon>
        <taxon>Polyploviricotina</taxon>
        <taxon>Bunyaviricetes</taxon>
        <taxon>Elliovirales</taxon>
        <taxon>Peribunyaviridae</taxon>
        <taxon>Orthobunyavirus</taxon>
        <taxon>Orthobunyavirus wyeomyiae</taxon>
    </lineage>
</organism>
<dbReference type="InterPro" id="IPR005167">
    <property type="entry name" value="Bunya_G1"/>
</dbReference>
<evidence type="ECO:0000256" key="3">
    <source>
        <dbReference type="ARBA" id="ARBA00004482"/>
    </source>
</evidence>
<evidence type="ECO:0000256" key="12">
    <source>
        <dbReference type="ARBA" id="ARBA00022870"/>
    </source>
</evidence>
<feature type="transmembrane region" description="Helical" evidence="19">
    <location>
        <begin position="259"/>
        <end position="277"/>
    </location>
</feature>
<dbReference type="InterPro" id="IPR005168">
    <property type="entry name" value="Bunya_G2"/>
</dbReference>
<evidence type="ECO:0000313" key="22">
    <source>
        <dbReference type="EMBL" id="AQV08285.1"/>
    </source>
</evidence>
<dbReference type="EMBL" id="KX579497">
    <property type="protein sequence ID" value="AQV08285.1"/>
    <property type="molecule type" value="Viral_cRNA"/>
</dbReference>
<reference evidence="22" key="1">
    <citation type="journal article" date="2016" name="Rev Panamazonica Saude">
        <title>Antigenic and molecular characterization of viruses isolated from mosquitoes caught in Para state, Brazil.</title>
        <authorList>
            <person name="Lima J.A."/>
            <person name="Sousa A.W."/>
            <person name="Silva S.P."/>
            <person name="Barros L.J.L."/>
            <person name="Medeiros D.B.A."/>
            <person name="Junior A.G.D."/>
            <person name="Rodrigues S.G."/>
            <person name="Vasconcelos P.F.C."/>
            <person name="Chiang J.O."/>
        </authorList>
    </citation>
    <scope>NUCLEOTIDE SEQUENCE [LARGE SCALE GENOMIC DNA]</scope>
    <source>
        <strain evidence="22">BeAR643361</strain>
    </source>
</reference>
<dbReference type="Pfam" id="PF03563">
    <property type="entry name" value="Bunya_G2"/>
    <property type="match status" value="1"/>
</dbReference>
<evidence type="ECO:0000259" key="21">
    <source>
        <dbReference type="Pfam" id="PF03563"/>
    </source>
</evidence>
<dbReference type="NCBIfam" id="TIGR04210">
    <property type="entry name" value="bunya_NSm"/>
    <property type="match status" value="1"/>
</dbReference>
<keyword evidence="15" id="KW-0325">Glycoprotein</keyword>
<comment type="subcellular location">
    <subcellularLocation>
        <location evidence="2">Host Golgi apparatus membrane</location>
        <topology evidence="2">Multi-pass membrane protein</topology>
    </subcellularLocation>
    <subcellularLocation>
        <location evidence="1">Host Golgi apparatus membrane</location>
        <topology evidence="1">Single-pass type I membrane protein</topology>
    </subcellularLocation>
    <subcellularLocation>
        <location evidence="3">Host endoplasmic reticulum membrane</location>
        <topology evidence="3">Single-pass type I membrane protein</topology>
    </subcellularLocation>
    <subcellularLocation>
        <location evidence="4">Virion membrane</location>
        <topology evidence="4">Single-pass type I membrane protein</topology>
    </subcellularLocation>
</comment>
<dbReference type="Proteomes" id="UP000265653">
    <property type="component" value="Genome"/>
</dbReference>
<evidence type="ECO:0000256" key="19">
    <source>
        <dbReference type="SAM" id="Phobius"/>
    </source>
</evidence>
<dbReference type="GO" id="GO:0055036">
    <property type="term" value="C:virion membrane"/>
    <property type="evidence" value="ECO:0007669"/>
    <property type="project" value="UniProtKB-SubCell"/>
</dbReference>
<evidence type="ECO:0000256" key="11">
    <source>
        <dbReference type="ARBA" id="ARBA00022844"/>
    </source>
</evidence>
<evidence type="ECO:0000256" key="8">
    <source>
        <dbReference type="ARBA" id="ARBA00022729"/>
    </source>
</evidence>
<evidence type="ECO:0000259" key="20">
    <source>
        <dbReference type="Pfam" id="PF03557"/>
    </source>
</evidence>
<proteinExistence type="predicted"/>
<keyword evidence="11" id="KW-0946">Virion</keyword>
<dbReference type="PIRSF" id="PIRSF003944">
    <property type="entry name" value="M_poly_OrthobunV"/>
    <property type="match status" value="1"/>
</dbReference>
<evidence type="ECO:0000256" key="1">
    <source>
        <dbReference type="ARBA" id="ARBA00004244"/>
    </source>
</evidence>